<feature type="transmembrane region" description="Helical" evidence="10">
    <location>
        <begin position="272"/>
        <end position="297"/>
    </location>
</feature>
<dbReference type="InterPro" id="IPR001610">
    <property type="entry name" value="PAC"/>
</dbReference>
<evidence type="ECO:0000259" key="12">
    <source>
        <dbReference type="PROSITE" id="PS50112"/>
    </source>
</evidence>
<evidence type="ECO:0000256" key="9">
    <source>
        <dbReference type="ARBA" id="ARBA00023136"/>
    </source>
</evidence>
<proteinExistence type="predicted"/>
<dbReference type="InterPro" id="IPR003661">
    <property type="entry name" value="HisK_dim/P_dom"/>
</dbReference>
<dbReference type="SMART" id="SM00387">
    <property type="entry name" value="HATPase_c"/>
    <property type="match status" value="1"/>
</dbReference>
<dbReference type="InterPro" id="IPR036097">
    <property type="entry name" value="HisK_dim/P_sf"/>
</dbReference>
<dbReference type="SMART" id="SM00388">
    <property type="entry name" value="HisKA"/>
    <property type="match status" value="1"/>
</dbReference>
<reference evidence="16" key="1">
    <citation type="submission" date="2016-10" db="EMBL/GenBank/DDBJ databases">
        <authorList>
            <person name="Varghese N."/>
            <person name="Submissions S."/>
        </authorList>
    </citation>
    <scope>NUCLEOTIDE SEQUENCE [LARGE SCALE GENOMIC DNA]</scope>
    <source>
        <strain evidence="16">DSM 24729</strain>
    </source>
</reference>
<dbReference type="CDD" id="cd00075">
    <property type="entry name" value="HATPase"/>
    <property type="match status" value="1"/>
</dbReference>
<evidence type="ECO:0000256" key="4">
    <source>
        <dbReference type="ARBA" id="ARBA00022553"/>
    </source>
</evidence>
<evidence type="ECO:0000256" key="10">
    <source>
        <dbReference type="SAM" id="Phobius"/>
    </source>
</evidence>
<dbReference type="PANTHER" id="PTHR43304:SF1">
    <property type="entry name" value="PAC DOMAIN-CONTAINING PROTEIN"/>
    <property type="match status" value="1"/>
</dbReference>
<accession>A0A1G7FGY8</accession>
<feature type="domain" description="PAS" evidence="12">
    <location>
        <begin position="444"/>
        <end position="514"/>
    </location>
</feature>
<dbReference type="InterPro" id="IPR006189">
    <property type="entry name" value="CHASE_dom"/>
</dbReference>
<organism evidence="15 16">
    <name type="scientific">Cellulophaga baltica</name>
    <dbReference type="NCBI Taxonomy" id="76594"/>
    <lineage>
        <taxon>Bacteria</taxon>
        <taxon>Pseudomonadati</taxon>
        <taxon>Bacteroidota</taxon>
        <taxon>Flavobacteriia</taxon>
        <taxon>Flavobacteriales</taxon>
        <taxon>Flavobacteriaceae</taxon>
        <taxon>Cellulophaga</taxon>
    </lineage>
</organism>
<feature type="domain" description="PAS" evidence="12">
    <location>
        <begin position="317"/>
        <end position="387"/>
    </location>
</feature>
<feature type="domain" description="PAC" evidence="13">
    <location>
        <begin position="755"/>
        <end position="807"/>
    </location>
</feature>
<dbReference type="InterPro" id="IPR013655">
    <property type="entry name" value="PAS_fold_3"/>
</dbReference>
<dbReference type="PANTHER" id="PTHR43304">
    <property type="entry name" value="PHYTOCHROME-LIKE PROTEIN CPH1"/>
    <property type="match status" value="1"/>
</dbReference>
<keyword evidence="7" id="KW-0418">Kinase</keyword>
<dbReference type="AlphaFoldDB" id="A0A1G7FGY8"/>
<evidence type="ECO:0000256" key="6">
    <source>
        <dbReference type="ARBA" id="ARBA00022692"/>
    </source>
</evidence>
<evidence type="ECO:0000256" key="1">
    <source>
        <dbReference type="ARBA" id="ARBA00000085"/>
    </source>
</evidence>
<dbReference type="SMART" id="SM00086">
    <property type="entry name" value="PAC"/>
    <property type="match status" value="4"/>
</dbReference>
<evidence type="ECO:0000256" key="5">
    <source>
        <dbReference type="ARBA" id="ARBA00022679"/>
    </source>
</evidence>
<dbReference type="GO" id="GO:0016020">
    <property type="term" value="C:membrane"/>
    <property type="evidence" value="ECO:0007669"/>
    <property type="project" value="UniProtKB-SubCell"/>
</dbReference>
<evidence type="ECO:0000256" key="7">
    <source>
        <dbReference type="ARBA" id="ARBA00022777"/>
    </source>
</evidence>
<dbReference type="Gene3D" id="3.30.450.350">
    <property type="entry name" value="CHASE domain"/>
    <property type="match status" value="1"/>
</dbReference>
<gene>
    <name evidence="15" type="ORF">SAMN04487992_103255</name>
</gene>
<dbReference type="SUPFAM" id="SSF55874">
    <property type="entry name" value="ATPase domain of HSP90 chaperone/DNA topoisomerase II/histidine kinase"/>
    <property type="match status" value="1"/>
</dbReference>
<dbReference type="Gene3D" id="3.30.565.10">
    <property type="entry name" value="Histidine kinase-like ATPase, C-terminal domain"/>
    <property type="match status" value="1"/>
</dbReference>
<dbReference type="Pfam" id="PF03924">
    <property type="entry name" value="CHASE"/>
    <property type="match status" value="1"/>
</dbReference>
<dbReference type="Gene3D" id="2.10.70.100">
    <property type="match status" value="1"/>
</dbReference>
<dbReference type="FunFam" id="3.30.565.10:FF:000006">
    <property type="entry name" value="Sensor histidine kinase WalK"/>
    <property type="match status" value="1"/>
</dbReference>
<evidence type="ECO:0000313" key="15">
    <source>
        <dbReference type="EMBL" id="SDE75132.1"/>
    </source>
</evidence>
<dbReference type="InterPro" id="IPR013767">
    <property type="entry name" value="PAS_fold"/>
</dbReference>
<keyword evidence="4" id="KW-0597">Phosphoprotein</keyword>
<dbReference type="Pfam" id="PF13426">
    <property type="entry name" value="PAS_9"/>
    <property type="match status" value="3"/>
</dbReference>
<dbReference type="InterPro" id="IPR052162">
    <property type="entry name" value="Sensor_kinase/Photoreceptor"/>
</dbReference>
<dbReference type="NCBIfam" id="TIGR00229">
    <property type="entry name" value="sensory_box"/>
    <property type="match status" value="4"/>
</dbReference>
<evidence type="ECO:0000256" key="8">
    <source>
        <dbReference type="ARBA" id="ARBA00022989"/>
    </source>
</evidence>
<sequence>MVLLGYTLWGVKLPKKLNTDQIMKLENIFRFFKSPLTFGLTVFAITLALTQFLNYQRYLLFETQKQKNLVTQANWVEQEFKKTLDQGYSTTQTLAFIVAHYGVPKNFDSISNLLIVTHKEISALEIVNKQGVITHVFPIEENNVLGFNILKDSLGKKGANETIKRKDYFVTGPIRLKQGGIGFVGRTPIFKDNKFEGFTSAVISLNNVLKSAKLHNKDSQFLYRLTKVNPDKTEKIYFSTYDNITSNSFSSTVEMPHGEWKLYVSAKESMPIVGILLFGVIGLFISILAGSMAWYLFKQPKHLDKLVRKKNLELVESEEKYRNLVEQASDGILLGDKHGNLLEVNIKACELFGYTKSELLKLNISALVTKENAKEIPQRIHKIFQENSLISQRILLRKDGSEFYGEISATVLPNKLVQGIVRDVSPRIALEQIASKNAKQIKESEEKYRMLVEEASDGIFLLNKELTITDVNHQFCKMFRSTKDVCVGSSLIALILPEDLEAQPLRIKELTEGKTIQALKKMLRKDGTTFTAQANVKMMPNHHFLCIIQDVTEREETAEILRNSALKYRELTERISDGFVALDKDWKFNYVNAKACDAIGKSYSELIGTVAWDTLPYFTQTDAYKMLLEAMQTQQYRYIKQYREEFDRWYEYRMYPSAEGISVYFKDITKIKKTEEQVLKTKAKMESAIRIGKIGYWSWDMQDNSLEWSNEMYTIFDLHPDTPLTFENASLCIHPEDRIKHKELINHRIQNKDNTPFSYRVVHKDNSIHHVLVELEILVDENDEIHKFHGTVIDMTDTIRVKEELKESQEKFYKSFHSNLVGKVIVDANRIILEANDTVANLLETTRENLIGKSLLGADVLNFELHQDSETRQVLWDKLMQEGILRDEEITYYLKNGKKIPALLSIEPLKLSNRTNYLVSAIDNTKRKEAEHLLEQQNEELSKTNLELDRFVYSASHELRAPLSSVMGLIDIILHEDHDDALVFKLNMMQQSVKRLDDFIKDIVQYSQNKHLEIAMEPIDFRHLINESLESLWYLKNRKYINMEIDIKEIPLFYSDKKRISIIFNNLISNAIKYHNINDKNPRITITIASVNDEVSIQIADNGIGIPEKHLDKIFEMFYRVSSKVMGTGIGLYVIKEIVTKLNGTITVVSKPNVGTKFVILLPNQTKKSRANEVQTNLVSR</sequence>
<dbReference type="InterPro" id="IPR005467">
    <property type="entry name" value="His_kinase_dom"/>
</dbReference>
<dbReference type="EC" id="2.7.13.3" evidence="3"/>
<feature type="domain" description="CHASE" evidence="14">
    <location>
        <begin position="132"/>
        <end position="216"/>
    </location>
</feature>
<dbReference type="Pfam" id="PF00989">
    <property type="entry name" value="PAS"/>
    <property type="match status" value="1"/>
</dbReference>
<evidence type="ECO:0000313" key="16">
    <source>
        <dbReference type="Proteomes" id="UP000182114"/>
    </source>
</evidence>
<dbReference type="InterPro" id="IPR003594">
    <property type="entry name" value="HATPase_dom"/>
</dbReference>
<dbReference type="GO" id="GO:0000155">
    <property type="term" value="F:phosphorelay sensor kinase activity"/>
    <property type="evidence" value="ECO:0007669"/>
    <property type="project" value="InterPro"/>
</dbReference>
<comment type="catalytic activity">
    <reaction evidence="1">
        <text>ATP + protein L-histidine = ADP + protein N-phospho-L-histidine.</text>
        <dbReference type="EC" id="2.7.13.3"/>
    </reaction>
</comment>
<protein>
    <recommendedName>
        <fullName evidence="3">histidine kinase</fullName>
        <ecNumber evidence="3">2.7.13.3</ecNumber>
    </recommendedName>
</protein>
<dbReference type="PROSITE" id="PS50113">
    <property type="entry name" value="PAC"/>
    <property type="match status" value="2"/>
</dbReference>
<dbReference type="InterPro" id="IPR035965">
    <property type="entry name" value="PAS-like_dom_sf"/>
</dbReference>
<name>A0A1G7FGY8_9FLAO</name>
<dbReference type="Pfam" id="PF02518">
    <property type="entry name" value="HATPase_c"/>
    <property type="match status" value="1"/>
</dbReference>
<dbReference type="PROSITE" id="PS50839">
    <property type="entry name" value="CHASE"/>
    <property type="match status" value="1"/>
</dbReference>
<keyword evidence="9 10" id="KW-0472">Membrane</keyword>
<dbReference type="PROSITE" id="PS50109">
    <property type="entry name" value="HIS_KIN"/>
    <property type="match status" value="1"/>
</dbReference>
<dbReference type="InterPro" id="IPR000014">
    <property type="entry name" value="PAS"/>
</dbReference>
<keyword evidence="5" id="KW-0808">Transferase</keyword>
<dbReference type="eggNOG" id="COG3452">
    <property type="taxonomic scope" value="Bacteria"/>
</dbReference>
<dbReference type="InterPro" id="IPR036890">
    <property type="entry name" value="HATPase_C_sf"/>
</dbReference>
<dbReference type="Proteomes" id="UP000182114">
    <property type="component" value="Unassembled WGS sequence"/>
</dbReference>
<evidence type="ECO:0000259" key="14">
    <source>
        <dbReference type="PROSITE" id="PS50839"/>
    </source>
</evidence>
<feature type="domain" description="PAC" evidence="13">
    <location>
        <begin position="886"/>
        <end position="936"/>
    </location>
</feature>
<keyword evidence="6 10" id="KW-0812">Transmembrane</keyword>
<dbReference type="SMART" id="SM00091">
    <property type="entry name" value="PAS"/>
    <property type="match status" value="5"/>
</dbReference>
<dbReference type="PROSITE" id="PS50112">
    <property type="entry name" value="PAS"/>
    <property type="match status" value="4"/>
</dbReference>
<dbReference type="InterPro" id="IPR042240">
    <property type="entry name" value="CHASE_sf"/>
</dbReference>
<dbReference type="SMART" id="SM01079">
    <property type="entry name" value="CHASE"/>
    <property type="match status" value="1"/>
</dbReference>
<feature type="domain" description="Histidine kinase" evidence="11">
    <location>
        <begin position="954"/>
        <end position="1166"/>
    </location>
</feature>
<dbReference type="eggNOG" id="COG4251">
    <property type="taxonomic scope" value="Bacteria"/>
</dbReference>
<dbReference type="EMBL" id="FNBD01000003">
    <property type="protein sequence ID" value="SDE75132.1"/>
    <property type="molecule type" value="Genomic_DNA"/>
</dbReference>
<dbReference type="Pfam" id="PF00512">
    <property type="entry name" value="HisKA"/>
    <property type="match status" value="1"/>
</dbReference>
<dbReference type="GO" id="GO:0006355">
    <property type="term" value="P:regulation of DNA-templated transcription"/>
    <property type="evidence" value="ECO:0007669"/>
    <property type="project" value="InterPro"/>
</dbReference>
<feature type="domain" description="PAS" evidence="12">
    <location>
        <begin position="808"/>
        <end position="883"/>
    </location>
</feature>
<keyword evidence="16" id="KW-1185">Reference proteome</keyword>
<dbReference type="CDD" id="cd00082">
    <property type="entry name" value="HisKA"/>
    <property type="match status" value="1"/>
</dbReference>
<evidence type="ECO:0000259" key="13">
    <source>
        <dbReference type="PROSITE" id="PS50113"/>
    </source>
</evidence>
<dbReference type="InterPro" id="IPR000700">
    <property type="entry name" value="PAS-assoc_C"/>
</dbReference>
<dbReference type="InterPro" id="IPR004358">
    <property type="entry name" value="Sig_transdc_His_kin-like_C"/>
</dbReference>
<dbReference type="CDD" id="cd00130">
    <property type="entry name" value="PAS"/>
    <property type="match status" value="5"/>
</dbReference>
<dbReference type="Gene3D" id="1.10.287.130">
    <property type="match status" value="1"/>
</dbReference>
<feature type="domain" description="PAS" evidence="12">
    <location>
        <begin position="564"/>
        <end position="608"/>
    </location>
</feature>
<keyword evidence="8 10" id="KW-1133">Transmembrane helix</keyword>
<dbReference type="eggNOG" id="COG2202">
    <property type="taxonomic scope" value="Bacteria"/>
</dbReference>
<dbReference type="Pfam" id="PF08447">
    <property type="entry name" value="PAS_3"/>
    <property type="match status" value="1"/>
</dbReference>
<evidence type="ECO:0000256" key="3">
    <source>
        <dbReference type="ARBA" id="ARBA00012438"/>
    </source>
</evidence>
<dbReference type="PRINTS" id="PR00344">
    <property type="entry name" value="BCTRLSENSOR"/>
</dbReference>
<dbReference type="SUPFAM" id="SSF47384">
    <property type="entry name" value="Homodimeric domain of signal transducing histidine kinase"/>
    <property type="match status" value="1"/>
</dbReference>
<comment type="subcellular location">
    <subcellularLocation>
        <location evidence="2">Membrane</location>
    </subcellularLocation>
</comment>
<evidence type="ECO:0000256" key="2">
    <source>
        <dbReference type="ARBA" id="ARBA00004370"/>
    </source>
</evidence>
<evidence type="ECO:0000259" key="11">
    <source>
        <dbReference type="PROSITE" id="PS50109"/>
    </source>
</evidence>
<dbReference type="Gene3D" id="3.30.450.20">
    <property type="entry name" value="PAS domain"/>
    <property type="match status" value="5"/>
</dbReference>
<feature type="transmembrane region" description="Helical" evidence="10">
    <location>
        <begin position="36"/>
        <end position="55"/>
    </location>
</feature>
<dbReference type="SUPFAM" id="SSF55785">
    <property type="entry name" value="PYP-like sensor domain (PAS domain)"/>
    <property type="match status" value="5"/>
</dbReference>